<proteinExistence type="predicted"/>
<dbReference type="Gene3D" id="2.60.120.10">
    <property type="entry name" value="Jelly Rolls"/>
    <property type="match status" value="1"/>
</dbReference>
<dbReference type="EMBL" id="BAAATA010000034">
    <property type="protein sequence ID" value="GAA2503749.1"/>
    <property type="molecule type" value="Genomic_DNA"/>
</dbReference>
<dbReference type="Proteomes" id="UP001501358">
    <property type="component" value="Unassembled WGS sequence"/>
</dbReference>
<comment type="caution">
    <text evidence="2">The sequence shown here is derived from an EMBL/GenBank/DDBJ whole genome shotgun (WGS) entry which is preliminary data.</text>
</comment>
<dbReference type="InterPro" id="IPR011051">
    <property type="entry name" value="RmlC_Cupin_sf"/>
</dbReference>
<evidence type="ECO:0000256" key="1">
    <source>
        <dbReference type="SAM" id="MobiDB-lite"/>
    </source>
</evidence>
<dbReference type="RefSeq" id="WP_344385109.1">
    <property type="nucleotide sequence ID" value="NZ_BAAATA010000034.1"/>
</dbReference>
<evidence type="ECO:0000313" key="3">
    <source>
        <dbReference type="Proteomes" id="UP001501358"/>
    </source>
</evidence>
<organism evidence="2 3">
    <name type="scientific">Streptomyces thermolineatus</name>
    <dbReference type="NCBI Taxonomy" id="44033"/>
    <lineage>
        <taxon>Bacteria</taxon>
        <taxon>Bacillati</taxon>
        <taxon>Actinomycetota</taxon>
        <taxon>Actinomycetes</taxon>
        <taxon>Kitasatosporales</taxon>
        <taxon>Streptomycetaceae</taxon>
        <taxon>Streptomyces</taxon>
    </lineage>
</organism>
<name>A0ABN3MLB4_9ACTN</name>
<gene>
    <name evidence="2" type="ORF">GCM10010406_45390</name>
</gene>
<dbReference type="InterPro" id="IPR014710">
    <property type="entry name" value="RmlC-like_jellyroll"/>
</dbReference>
<sequence>MPTDTPHGPAEPGRSDEPDRPAGASGPADRARLLCDVRALAAETPAERGGAVWRLDEPGRQLDSNLVHLPPGRRVDTHAEPDLDVLLLGVDGSGVLDTPDGPVPLAPGSLVWLPHGSTRALTAGERGLAYLTVHRRRPGMQIRTRPGG</sequence>
<evidence type="ECO:0000313" key="2">
    <source>
        <dbReference type="EMBL" id="GAA2503749.1"/>
    </source>
</evidence>
<protein>
    <recommendedName>
        <fullName evidence="4">AraC-type arabinose-binding/dimerisation domain-containing protein</fullName>
    </recommendedName>
</protein>
<reference evidence="2 3" key="1">
    <citation type="journal article" date="2019" name="Int. J. Syst. Evol. Microbiol.">
        <title>The Global Catalogue of Microorganisms (GCM) 10K type strain sequencing project: providing services to taxonomists for standard genome sequencing and annotation.</title>
        <authorList>
            <consortium name="The Broad Institute Genomics Platform"/>
            <consortium name="The Broad Institute Genome Sequencing Center for Infectious Disease"/>
            <person name="Wu L."/>
            <person name="Ma J."/>
        </authorList>
    </citation>
    <scope>NUCLEOTIDE SEQUENCE [LARGE SCALE GENOMIC DNA]</scope>
    <source>
        <strain evidence="2 3">JCM 6307</strain>
    </source>
</reference>
<accession>A0ABN3MLB4</accession>
<keyword evidence="3" id="KW-1185">Reference proteome</keyword>
<evidence type="ECO:0008006" key="4">
    <source>
        <dbReference type="Google" id="ProtNLM"/>
    </source>
</evidence>
<feature type="region of interest" description="Disordered" evidence="1">
    <location>
        <begin position="1"/>
        <end position="30"/>
    </location>
</feature>
<dbReference type="SUPFAM" id="SSF51182">
    <property type="entry name" value="RmlC-like cupins"/>
    <property type="match status" value="1"/>
</dbReference>